<protein>
    <recommendedName>
        <fullName evidence="1">SCP2 domain-containing protein</fullName>
    </recommendedName>
</protein>
<dbReference type="Proteomes" id="UP000591948">
    <property type="component" value="Unassembled WGS sequence"/>
</dbReference>
<reference evidence="4 5" key="1">
    <citation type="journal article" date="2020" name="Front. Microbiol.">
        <title>Single-cell genomics of novel Actinobacteria with the Wood-Ljungdahl pathway discovered in a serpentinizing system.</title>
        <authorList>
            <person name="Merino N."/>
            <person name="Kawai M."/>
            <person name="Boyd E.S."/>
            <person name="Colman D.R."/>
            <person name="McGlynn S.E."/>
            <person name="Nealson K.H."/>
            <person name="Kurokawa K."/>
            <person name="Hongoh Y."/>
        </authorList>
    </citation>
    <scope>NUCLEOTIDE SEQUENCE [LARGE SCALE GENOMIC DNA]</scope>
    <source>
        <strain evidence="2 5">S33</strain>
        <strain evidence="3 4">S43</strain>
    </source>
</reference>
<dbReference type="InterPro" id="IPR036527">
    <property type="entry name" value="SCP2_sterol-bd_dom_sf"/>
</dbReference>
<dbReference type="InterPro" id="IPR003033">
    <property type="entry name" value="SCP2_sterol-bd_dom"/>
</dbReference>
<dbReference type="EMBL" id="BLRY01000001">
    <property type="protein sequence ID" value="GFP26628.1"/>
    <property type="molecule type" value="Genomic_DNA"/>
</dbReference>
<keyword evidence="5" id="KW-1185">Reference proteome</keyword>
<dbReference type="Proteomes" id="UP000576480">
    <property type="component" value="Unassembled WGS sequence"/>
</dbReference>
<accession>A0A6V8PT61</accession>
<feature type="domain" description="SCP2" evidence="1">
    <location>
        <begin position="42"/>
        <end position="142"/>
    </location>
</feature>
<proteinExistence type="predicted"/>
<name>A0A6V8PT61_9ACTN</name>
<evidence type="ECO:0000313" key="2">
    <source>
        <dbReference type="EMBL" id="GFP26628.1"/>
    </source>
</evidence>
<evidence type="ECO:0000313" key="3">
    <source>
        <dbReference type="EMBL" id="GFP35792.1"/>
    </source>
</evidence>
<dbReference type="Pfam" id="PF02036">
    <property type="entry name" value="SCP2"/>
    <property type="match status" value="1"/>
</dbReference>
<organism evidence="3 4">
    <name type="scientific">Candidatus Hakubella thermalkaliphila</name>
    <dbReference type="NCBI Taxonomy" id="2754717"/>
    <lineage>
        <taxon>Bacteria</taxon>
        <taxon>Bacillati</taxon>
        <taxon>Actinomycetota</taxon>
        <taxon>Actinomycetota incertae sedis</taxon>
        <taxon>Candidatus Hakubellales</taxon>
        <taxon>Candidatus Hakubellaceae</taxon>
        <taxon>Candidatus Hakubella</taxon>
    </lineage>
</organism>
<evidence type="ECO:0000259" key="1">
    <source>
        <dbReference type="Pfam" id="PF02036"/>
    </source>
</evidence>
<dbReference type="Gene3D" id="3.30.1050.10">
    <property type="entry name" value="SCP2 sterol-binding domain"/>
    <property type="match status" value="1"/>
</dbReference>
<sequence>MTYAYGTAEWEKAYLEMVEKRLATVARPYILGSPEWVATYEKMIQESQEYKEAAKGWEGTVVIHIMANPALGLPEDSYLLLDLWHGECRSVRLVPREVGVKADYILSGELERWEAVTSGALNVTKAMMQGKIKLKGSLAKIVRYVKASTLLTEIATHIETRHLSQLSDEEREQYRKELNELKAEFGF</sequence>
<comment type="caution">
    <text evidence="3">The sequence shown here is derived from an EMBL/GenBank/DDBJ whole genome shotgun (WGS) entry which is preliminary data.</text>
</comment>
<dbReference type="AlphaFoldDB" id="A0A6V8PT61"/>
<evidence type="ECO:0000313" key="4">
    <source>
        <dbReference type="Proteomes" id="UP000576480"/>
    </source>
</evidence>
<evidence type="ECO:0000313" key="5">
    <source>
        <dbReference type="Proteomes" id="UP000591948"/>
    </source>
</evidence>
<dbReference type="EMBL" id="BLSB01000220">
    <property type="protein sequence ID" value="GFP35792.1"/>
    <property type="molecule type" value="Genomic_DNA"/>
</dbReference>
<gene>
    <name evidence="2" type="ORF">HKBW3S33_00043</name>
    <name evidence="3" type="ORF">HKBW3S43_01580</name>
</gene>
<dbReference type="SUPFAM" id="SSF55718">
    <property type="entry name" value="SCP-like"/>
    <property type="match status" value="1"/>
</dbReference>